<protein>
    <submittedName>
        <fullName evidence="1">Uncharacterized protein</fullName>
    </submittedName>
</protein>
<organism evidence="1 2">
    <name type="scientific">Hypsibius exemplaris</name>
    <name type="common">Freshwater tardigrade</name>
    <dbReference type="NCBI Taxonomy" id="2072580"/>
    <lineage>
        <taxon>Eukaryota</taxon>
        <taxon>Metazoa</taxon>
        <taxon>Ecdysozoa</taxon>
        <taxon>Tardigrada</taxon>
        <taxon>Eutardigrada</taxon>
        <taxon>Parachela</taxon>
        <taxon>Hypsibioidea</taxon>
        <taxon>Hypsibiidae</taxon>
        <taxon>Hypsibius</taxon>
    </lineage>
</organism>
<name>A0A1W0WQQ7_HYPEX</name>
<sequence length="68" mass="7692">MEQQETPAVDPARVRWNIETPQAICVSASVFQKVPLDFVVGGLLEVFEYHHSQRLTTVEIDLFFPCAS</sequence>
<comment type="caution">
    <text evidence="1">The sequence shown here is derived from an EMBL/GenBank/DDBJ whole genome shotgun (WGS) entry which is preliminary data.</text>
</comment>
<keyword evidence="2" id="KW-1185">Reference proteome</keyword>
<accession>A0A1W0WQQ7</accession>
<evidence type="ECO:0000313" key="2">
    <source>
        <dbReference type="Proteomes" id="UP000192578"/>
    </source>
</evidence>
<dbReference type="AlphaFoldDB" id="A0A1W0WQQ7"/>
<proteinExistence type="predicted"/>
<dbReference type="Proteomes" id="UP000192578">
    <property type="component" value="Unassembled WGS sequence"/>
</dbReference>
<dbReference type="EMBL" id="MTYJ01000060">
    <property type="protein sequence ID" value="OQV17534.1"/>
    <property type="molecule type" value="Genomic_DNA"/>
</dbReference>
<gene>
    <name evidence="1" type="ORF">BV898_08465</name>
</gene>
<reference evidence="2" key="1">
    <citation type="submission" date="2017-01" db="EMBL/GenBank/DDBJ databases">
        <title>Comparative genomics of anhydrobiosis in the tardigrade Hypsibius dujardini.</title>
        <authorList>
            <person name="Yoshida Y."/>
            <person name="Koutsovoulos G."/>
            <person name="Laetsch D."/>
            <person name="Stevens L."/>
            <person name="Kumar S."/>
            <person name="Horikawa D."/>
            <person name="Ishino K."/>
            <person name="Komine S."/>
            <person name="Tomita M."/>
            <person name="Blaxter M."/>
            <person name="Arakawa K."/>
        </authorList>
    </citation>
    <scope>NUCLEOTIDE SEQUENCE [LARGE SCALE GENOMIC DNA]</scope>
    <source>
        <strain evidence="2">Z151</strain>
    </source>
</reference>
<evidence type="ECO:0000313" key="1">
    <source>
        <dbReference type="EMBL" id="OQV17534.1"/>
    </source>
</evidence>